<dbReference type="InterPro" id="IPR036390">
    <property type="entry name" value="WH_DNA-bd_sf"/>
</dbReference>
<dbReference type="InterPro" id="IPR000232">
    <property type="entry name" value="HSF_DNA-bd"/>
</dbReference>
<keyword evidence="3" id="KW-0597">Phosphoprotein</keyword>
<dbReference type="PROSITE" id="PS00434">
    <property type="entry name" value="HSF_DOMAIN"/>
    <property type="match status" value="1"/>
</dbReference>
<dbReference type="AlphaFoldDB" id="A0AAW2KNH1"/>
<accession>A0AAW2KNH1</accession>
<dbReference type="SUPFAM" id="SSF46785">
    <property type="entry name" value="Winged helix' DNA-binding domain"/>
    <property type="match status" value="1"/>
</dbReference>
<keyword evidence="7" id="KW-0010">Activator</keyword>
<organism evidence="16">
    <name type="scientific">Sesamum radiatum</name>
    <name type="common">Black benniseed</name>
    <dbReference type="NCBI Taxonomy" id="300843"/>
    <lineage>
        <taxon>Eukaryota</taxon>
        <taxon>Viridiplantae</taxon>
        <taxon>Streptophyta</taxon>
        <taxon>Embryophyta</taxon>
        <taxon>Tracheophyta</taxon>
        <taxon>Spermatophyta</taxon>
        <taxon>Magnoliopsida</taxon>
        <taxon>eudicotyledons</taxon>
        <taxon>Gunneridae</taxon>
        <taxon>Pentapetalae</taxon>
        <taxon>asterids</taxon>
        <taxon>lamiids</taxon>
        <taxon>Lamiales</taxon>
        <taxon>Pedaliaceae</taxon>
        <taxon>Sesamum</taxon>
    </lineage>
</organism>
<dbReference type="GO" id="GO:0034605">
    <property type="term" value="P:cellular response to heat"/>
    <property type="evidence" value="ECO:0007669"/>
    <property type="project" value="TreeGrafter"/>
</dbReference>
<proteinExistence type="inferred from homology"/>
<dbReference type="GO" id="GO:0003700">
    <property type="term" value="F:DNA-binding transcription factor activity"/>
    <property type="evidence" value="ECO:0007669"/>
    <property type="project" value="InterPro"/>
</dbReference>
<feature type="region of interest" description="Disordered" evidence="14">
    <location>
        <begin position="321"/>
        <end position="341"/>
    </location>
</feature>
<dbReference type="PANTHER" id="PTHR10015">
    <property type="entry name" value="HEAT SHOCK TRANSCRIPTION FACTOR"/>
    <property type="match status" value="1"/>
</dbReference>
<dbReference type="PANTHER" id="PTHR10015:SF448">
    <property type="entry name" value="HEAT STRESS TRANSCRIPTION FACTOR A-7A-LIKE"/>
    <property type="match status" value="1"/>
</dbReference>
<dbReference type="InterPro" id="IPR036388">
    <property type="entry name" value="WH-like_DNA-bd_sf"/>
</dbReference>
<evidence type="ECO:0000256" key="14">
    <source>
        <dbReference type="SAM" id="MobiDB-lite"/>
    </source>
</evidence>
<evidence type="ECO:0000256" key="1">
    <source>
        <dbReference type="ARBA" id="ARBA00004123"/>
    </source>
</evidence>
<keyword evidence="4" id="KW-0805">Transcription regulation</keyword>
<evidence type="ECO:0000256" key="7">
    <source>
        <dbReference type="ARBA" id="ARBA00023159"/>
    </source>
</evidence>
<comment type="subcellular location">
    <subcellularLocation>
        <location evidence="1">Nucleus</location>
    </subcellularLocation>
</comment>
<reference evidence="16" key="1">
    <citation type="submission" date="2020-06" db="EMBL/GenBank/DDBJ databases">
        <authorList>
            <person name="Li T."/>
            <person name="Hu X."/>
            <person name="Zhang T."/>
            <person name="Song X."/>
            <person name="Zhang H."/>
            <person name="Dai N."/>
            <person name="Sheng W."/>
            <person name="Hou X."/>
            <person name="Wei L."/>
        </authorList>
    </citation>
    <scope>NUCLEOTIDE SEQUENCE</scope>
    <source>
        <strain evidence="16">G02</strain>
        <tissue evidence="16">Leaf</tissue>
    </source>
</reference>
<evidence type="ECO:0000256" key="11">
    <source>
        <dbReference type="ARBA" id="ARBA00081483"/>
    </source>
</evidence>
<keyword evidence="8" id="KW-0804">Transcription</keyword>
<dbReference type="PRINTS" id="PR00056">
    <property type="entry name" value="HSFDOMAIN"/>
</dbReference>
<keyword evidence="6" id="KW-0238">DNA-binding</keyword>
<gene>
    <name evidence="16" type="ORF">Sradi_5790300</name>
</gene>
<evidence type="ECO:0000256" key="10">
    <source>
        <dbReference type="ARBA" id="ARBA00055747"/>
    </source>
</evidence>
<evidence type="ECO:0000256" key="3">
    <source>
        <dbReference type="ARBA" id="ARBA00022553"/>
    </source>
</evidence>
<keyword evidence="5 16" id="KW-0346">Stress response</keyword>
<feature type="coiled-coil region" evidence="13">
    <location>
        <begin position="182"/>
        <end position="209"/>
    </location>
</feature>
<evidence type="ECO:0000256" key="13">
    <source>
        <dbReference type="SAM" id="Coils"/>
    </source>
</evidence>
<evidence type="ECO:0000256" key="2">
    <source>
        <dbReference type="ARBA" id="ARBA00006403"/>
    </source>
</evidence>
<evidence type="ECO:0000256" key="12">
    <source>
        <dbReference type="RuleBase" id="RU004020"/>
    </source>
</evidence>
<evidence type="ECO:0000259" key="15">
    <source>
        <dbReference type="PROSITE" id="PS00434"/>
    </source>
</evidence>
<dbReference type="Pfam" id="PF00447">
    <property type="entry name" value="HSF_DNA-bind"/>
    <property type="match status" value="1"/>
</dbReference>
<comment type="function">
    <text evidence="10">DNA-binding protein that specifically binds heat shock promoter elements (HSE) and activates transcription.</text>
</comment>
<dbReference type="GO" id="GO:0006357">
    <property type="term" value="P:regulation of transcription by RNA polymerase II"/>
    <property type="evidence" value="ECO:0007669"/>
    <property type="project" value="TreeGrafter"/>
</dbReference>
<dbReference type="FunFam" id="1.10.10.10:FF:000057">
    <property type="entry name" value="Heat shock transcription factor 1"/>
    <property type="match status" value="1"/>
</dbReference>
<dbReference type="GO" id="GO:0000978">
    <property type="term" value="F:RNA polymerase II cis-regulatory region sequence-specific DNA binding"/>
    <property type="evidence" value="ECO:0007669"/>
    <property type="project" value="TreeGrafter"/>
</dbReference>
<keyword evidence="13" id="KW-0175">Coiled coil</keyword>
<feature type="domain" description="HSF-type DNA-binding" evidence="15">
    <location>
        <begin position="111"/>
        <end position="135"/>
    </location>
</feature>
<comment type="caution">
    <text evidence="16">The sequence shown here is derived from an EMBL/GenBank/DDBJ whole genome shotgun (WGS) entry which is preliminary data.</text>
</comment>
<keyword evidence="9" id="KW-0539">Nucleus</keyword>
<evidence type="ECO:0000256" key="9">
    <source>
        <dbReference type="ARBA" id="ARBA00023242"/>
    </source>
</evidence>
<reference evidence="16" key="2">
    <citation type="journal article" date="2024" name="Plant">
        <title>Genomic evolution and insights into agronomic trait innovations of Sesamum species.</title>
        <authorList>
            <person name="Miao H."/>
            <person name="Wang L."/>
            <person name="Qu L."/>
            <person name="Liu H."/>
            <person name="Sun Y."/>
            <person name="Le M."/>
            <person name="Wang Q."/>
            <person name="Wei S."/>
            <person name="Zheng Y."/>
            <person name="Lin W."/>
            <person name="Duan Y."/>
            <person name="Cao H."/>
            <person name="Xiong S."/>
            <person name="Wang X."/>
            <person name="Wei L."/>
            <person name="Li C."/>
            <person name="Ma Q."/>
            <person name="Ju M."/>
            <person name="Zhao R."/>
            <person name="Li G."/>
            <person name="Mu C."/>
            <person name="Tian Q."/>
            <person name="Mei H."/>
            <person name="Zhang T."/>
            <person name="Gao T."/>
            <person name="Zhang H."/>
        </authorList>
    </citation>
    <scope>NUCLEOTIDE SEQUENCE</scope>
    <source>
        <strain evidence="16">G02</strain>
    </source>
</reference>
<evidence type="ECO:0000256" key="5">
    <source>
        <dbReference type="ARBA" id="ARBA00023016"/>
    </source>
</evidence>
<evidence type="ECO:0000256" key="4">
    <source>
        <dbReference type="ARBA" id="ARBA00023015"/>
    </source>
</evidence>
<name>A0AAW2KNH1_SESRA</name>
<dbReference type="SMART" id="SM00415">
    <property type="entry name" value="HSF"/>
    <property type="match status" value="1"/>
</dbReference>
<evidence type="ECO:0000313" key="16">
    <source>
        <dbReference type="EMBL" id="KAL0308480.1"/>
    </source>
</evidence>
<dbReference type="GO" id="GO:0005634">
    <property type="term" value="C:nucleus"/>
    <property type="evidence" value="ECO:0007669"/>
    <property type="project" value="UniProtKB-SubCell"/>
</dbReference>
<protein>
    <recommendedName>
        <fullName evidence="11">Heat stress transcription factor</fullName>
    </recommendedName>
</protein>
<feature type="compositionally biased region" description="Polar residues" evidence="14">
    <location>
        <begin position="321"/>
        <end position="331"/>
    </location>
</feature>
<dbReference type="Gene3D" id="1.10.10.10">
    <property type="entry name" value="Winged helix-like DNA-binding domain superfamily/Winged helix DNA-binding domain"/>
    <property type="match status" value="1"/>
</dbReference>
<dbReference type="EMBL" id="JACGWJ010000027">
    <property type="protein sequence ID" value="KAL0308480.1"/>
    <property type="molecule type" value="Genomic_DNA"/>
</dbReference>
<sequence length="408" mass="46651">MELEMVKDELKMARGEENGGKEDEVMVSVKEEPFLFLDEHENLGVGGGGDGWAAEQHARPIDGLKEIGPPPFLKKTFEMVDDPDTDSIISWSPSRTSFVVWDPHKFSTDLLPKHFKHNNFSSFVRQLNTYRFRKIDSDRWEFANEGFQQGKKHLLKHIKRRKQNSQIMQQQRAAHSWLSSTKNGVEAELEKLRNDQSTLQTEVLKLRQQQETTQHRLAAIRERLRITEVKQKHMVLLLIKSFKNPLFLQHCIEKIRKKRALTCGGILKKRRLAACDLGDGSLMEAMKTVDINEIADVSINDKRLQFQEELTTIQSEIQTLFSDESSSPAQEQKNKKSSETNSLDACSESFVLWEKLMEDDMIYEDEAAGSKQQSDIVSELENLITKPSECSTPFRGLVEPVGCPASTT</sequence>
<evidence type="ECO:0000256" key="6">
    <source>
        <dbReference type="ARBA" id="ARBA00023125"/>
    </source>
</evidence>
<comment type="similarity">
    <text evidence="2 12">Belongs to the HSF family.</text>
</comment>
<evidence type="ECO:0000256" key="8">
    <source>
        <dbReference type="ARBA" id="ARBA00023163"/>
    </source>
</evidence>